<comment type="caution">
    <text evidence="2">The sequence shown here is derived from an EMBL/GenBank/DDBJ whole genome shotgun (WGS) entry which is preliminary data.</text>
</comment>
<name>A0A5B7FJS4_PORTR</name>
<feature type="compositionally biased region" description="Basic and acidic residues" evidence="1">
    <location>
        <begin position="93"/>
        <end position="111"/>
    </location>
</feature>
<keyword evidence="3" id="KW-1185">Reference proteome</keyword>
<evidence type="ECO:0000313" key="2">
    <source>
        <dbReference type="EMBL" id="MPC45393.1"/>
    </source>
</evidence>
<dbReference type="Proteomes" id="UP000324222">
    <property type="component" value="Unassembled WGS sequence"/>
</dbReference>
<gene>
    <name evidence="2" type="ORF">E2C01_039091</name>
</gene>
<dbReference type="AlphaFoldDB" id="A0A5B7FJS4"/>
<protein>
    <submittedName>
        <fullName evidence="2">Uncharacterized protein</fullName>
    </submittedName>
</protein>
<organism evidence="2 3">
    <name type="scientific">Portunus trituberculatus</name>
    <name type="common">Swimming crab</name>
    <name type="synonym">Neptunus trituberculatus</name>
    <dbReference type="NCBI Taxonomy" id="210409"/>
    <lineage>
        <taxon>Eukaryota</taxon>
        <taxon>Metazoa</taxon>
        <taxon>Ecdysozoa</taxon>
        <taxon>Arthropoda</taxon>
        <taxon>Crustacea</taxon>
        <taxon>Multicrustacea</taxon>
        <taxon>Malacostraca</taxon>
        <taxon>Eumalacostraca</taxon>
        <taxon>Eucarida</taxon>
        <taxon>Decapoda</taxon>
        <taxon>Pleocyemata</taxon>
        <taxon>Brachyura</taxon>
        <taxon>Eubrachyura</taxon>
        <taxon>Portunoidea</taxon>
        <taxon>Portunidae</taxon>
        <taxon>Portuninae</taxon>
        <taxon>Portunus</taxon>
    </lineage>
</organism>
<evidence type="ECO:0000313" key="3">
    <source>
        <dbReference type="Proteomes" id="UP000324222"/>
    </source>
</evidence>
<evidence type="ECO:0000256" key="1">
    <source>
        <dbReference type="SAM" id="MobiDB-lite"/>
    </source>
</evidence>
<reference evidence="2 3" key="1">
    <citation type="submission" date="2019-05" db="EMBL/GenBank/DDBJ databases">
        <title>Another draft genome of Portunus trituberculatus and its Hox gene families provides insights of decapod evolution.</title>
        <authorList>
            <person name="Jeong J.-H."/>
            <person name="Song I."/>
            <person name="Kim S."/>
            <person name="Choi T."/>
            <person name="Kim D."/>
            <person name="Ryu S."/>
            <person name="Kim W."/>
        </authorList>
    </citation>
    <scope>NUCLEOTIDE SEQUENCE [LARGE SCALE GENOMIC DNA]</scope>
    <source>
        <tissue evidence="2">Muscle</tissue>
    </source>
</reference>
<feature type="compositionally biased region" description="Gly residues" evidence="1">
    <location>
        <begin position="141"/>
        <end position="153"/>
    </location>
</feature>
<proteinExistence type="predicted"/>
<feature type="compositionally biased region" description="Polar residues" evidence="1">
    <location>
        <begin position="118"/>
        <end position="129"/>
    </location>
</feature>
<dbReference type="EMBL" id="VSRR010006707">
    <property type="protein sequence ID" value="MPC45393.1"/>
    <property type="molecule type" value="Genomic_DNA"/>
</dbReference>
<accession>A0A5B7FJS4</accession>
<feature type="region of interest" description="Disordered" evidence="1">
    <location>
        <begin position="93"/>
        <end position="160"/>
    </location>
</feature>
<sequence>MCKGELKSHNYGLQKKKALQLECAECWAAASILPIFGSSFHSDIFFFIYHFLRPASPRSASPRLSFLHERHQHLIHEDLRRLQSFDLITQKKAQKETHFKQAKSKRDELGRLQHPPSGKNNNASATATPSLRRRHETHLIGNGGSGSSGGGSGNKAMARRRRQENMIRQQLHGGLSLWAPGSQRRAATQRRIF</sequence>